<evidence type="ECO:0000313" key="2">
    <source>
        <dbReference type="Proteomes" id="UP000006415"/>
    </source>
</evidence>
<keyword evidence="2" id="KW-1185">Reference proteome</keyword>
<reference evidence="1 2" key="1">
    <citation type="submission" date="2012-01" db="EMBL/GenBank/DDBJ databases">
        <title>The Genome Sequence of Scardovia wiggsiae F0424.</title>
        <authorList>
            <consortium name="The Broad Institute Genome Sequencing Platform"/>
            <person name="Earl A."/>
            <person name="Ward D."/>
            <person name="Feldgarden M."/>
            <person name="Gevers D."/>
            <person name="Izard J."/>
            <person name="Ganesan A."/>
            <person name="Baranova O.V."/>
            <person name="Blanton J.M."/>
            <person name="Tanner A.C."/>
            <person name="Mathney J."/>
            <person name="Dewhirst F.E."/>
            <person name="Young S.K."/>
            <person name="Zeng Q."/>
            <person name="Gargeya S."/>
            <person name="Fitzgerald M."/>
            <person name="Haas B."/>
            <person name="Abouelleil A."/>
            <person name="Alvarado L."/>
            <person name="Arachchi H.M."/>
            <person name="Berlin A."/>
            <person name="Chapman S.B."/>
            <person name="Gearin G."/>
            <person name="Goldberg J."/>
            <person name="Griggs A."/>
            <person name="Gujja S."/>
            <person name="Hansen M."/>
            <person name="Heiman D."/>
            <person name="Howarth C."/>
            <person name="Larimer J."/>
            <person name="Lui A."/>
            <person name="MacDonald P.J.P."/>
            <person name="McCowen C."/>
            <person name="Montmayeur A."/>
            <person name="Murphy C."/>
            <person name="Neiman D."/>
            <person name="Pearson M."/>
            <person name="Priest M."/>
            <person name="Roberts A."/>
            <person name="Saif S."/>
            <person name="Shea T."/>
            <person name="Sisk P."/>
            <person name="Stolte C."/>
            <person name="Sykes S."/>
            <person name="Wortman J."/>
            <person name="Nusbaum C."/>
            <person name="Birren B."/>
        </authorList>
    </citation>
    <scope>NUCLEOTIDE SEQUENCE [LARGE SCALE GENOMIC DNA]</scope>
    <source>
        <strain evidence="1 2">F0424</strain>
    </source>
</reference>
<dbReference type="AlphaFoldDB" id="J0X0X0"/>
<dbReference type="STRING" id="857290.HMPREF9156_00470"/>
<proteinExistence type="predicted"/>
<protein>
    <submittedName>
        <fullName evidence="1">Uncharacterized protein</fullName>
    </submittedName>
</protein>
<dbReference type="RefSeq" id="WP_007147537.1">
    <property type="nucleotide sequence ID" value="NZ_AKCI01000001.1"/>
</dbReference>
<sequence length="55" mass="5963">MERDRVFYKNCFGITIAAGLYTLTGMDRQENPAIVIGSSCSGVKEQGPGIYAEFG</sequence>
<comment type="caution">
    <text evidence="1">The sequence shown here is derived from an EMBL/GenBank/DDBJ whole genome shotgun (WGS) entry which is preliminary data.</text>
</comment>
<organism evidence="1 2">
    <name type="scientific">Scardovia wiggsiae F0424</name>
    <dbReference type="NCBI Taxonomy" id="857290"/>
    <lineage>
        <taxon>Bacteria</taxon>
        <taxon>Bacillati</taxon>
        <taxon>Actinomycetota</taxon>
        <taxon>Actinomycetes</taxon>
        <taxon>Bifidobacteriales</taxon>
        <taxon>Bifidobacteriaceae</taxon>
        <taxon>Scardovia</taxon>
    </lineage>
</organism>
<dbReference type="HOGENOM" id="CLU_3029849_0_0_11"/>
<name>J0X0X0_9BIFI</name>
<dbReference type="OrthoDB" id="9805123at2"/>
<accession>J0X0X0</accession>
<dbReference type="Proteomes" id="UP000006415">
    <property type="component" value="Unassembled WGS sequence"/>
</dbReference>
<dbReference type="EMBL" id="AGZS01000002">
    <property type="protein sequence ID" value="EJD65026.1"/>
    <property type="molecule type" value="Genomic_DNA"/>
</dbReference>
<evidence type="ECO:0000313" key="1">
    <source>
        <dbReference type="EMBL" id="EJD65026.1"/>
    </source>
</evidence>
<gene>
    <name evidence="1" type="ORF">HMPREF9156_00470</name>
</gene>